<dbReference type="Proteomes" id="UP000594195">
    <property type="component" value="Chromosome"/>
</dbReference>
<dbReference type="Pfam" id="PF05016">
    <property type="entry name" value="ParE_toxin"/>
    <property type="match status" value="1"/>
</dbReference>
<keyword evidence="3" id="KW-1185">Reference proteome</keyword>
<dbReference type="InterPro" id="IPR035093">
    <property type="entry name" value="RelE/ParE_toxin_dom_sf"/>
</dbReference>
<dbReference type="RefSeq" id="WP_193811163.1">
    <property type="nucleotide sequence ID" value="NZ_CP040442.1"/>
</dbReference>
<keyword evidence="1" id="KW-1277">Toxin-antitoxin system</keyword>
<reference evidence="2 3" key="1">
    <citation type="submission" date="2019-05" db="EMBL/GenBank/DDBJ databases">
        <title>Chryseobacterium sp. isolated from King George Island, maritime Antarctica.</title>
        <authorList>
            <person name="Peng X."/>
        </authorList>
    </citation>
    <scope>NUCLEOTIDE SEQUENCE [LARGE SCALE GENOMIC DNA]</scope>
    <source>
        <strain evidence="2 3">7-3A</strain>
    </source>
</reference>
<gene>
    <name evidence="2" type="ORF">Q73A0000_11810</name>
</gene>
<evidence type="ECO:0000313" key="2">
    <source>
        <dbReference type="EMBL" id="QOW10994.1"/>
    </source>
</evidence>
<dbReference type="InterPro" id="IPR007712">
    <property type="entry name" value="RelE/ParE_toxin"/>
</dbReference>
<evidence type="ECO:0000256" key="1">
    <source>
        <dbReference type="ARBA" id="ARBA00022649"/>
    </source>
</evidence>
<organism evidence="2 3">
    <name type="scientific">Kaistella flava</name>
    <name type="common">ex Peng et al. 2021</name>
    <dbReference type="NCBI Taxonomy" id="2038776"/>
    <lineage>
        <taxon>Bacteria</taxon>
        <taxon>Pseudomonadati</taxon>
        <taxon>Bacteroidota</taxon>
        <taxon>Flavobacteriia</taxon>
        <taxon>Flavobacteriales</taxon>
        <taxon>Weeksellaceae</taxon>
        <taxon>Chryseobacterium group</taxon>
        <taxon>Kaistella</taxon>
    </lineage>
</organism>
<accession>A0A7M2YBL7</accession>
<dbReference type="Gene3D" id="3.30.2310.20">
    <property type="entry name" value="RelE-like"/>
    <property type="match status" value="1"/>
</dbReference>
<evidence type="ECO:0000313" key="3">
    <source>
        <dbReference type="Proteomes" id="UP000594195"/>
    </source>
</evidence>
<dbReference type="KEGG" id="kfa:Q73A0000_11810"/>
<sequence length="91" mass="11160">MKYFITLSDQAQEDLEETNDYYLKKSHSLLDKFWNDLDKTLARLSENPLQFQERYKGNRIVFLEYFPFGVHYFLNGKEIEVFRILHTKRKF</sequence>
<proteinExistence type="predicted"/>
<dbReference type="EMBL" id="CP040442">
    <property type="protein sequence ID" value="QOW10994.1"/>
    <property type="molecule type" value="Genomic_DNA"/>
</dbReference>
<name>A0A7M2YBL7_9FLAO</name>
<protein>
    <submittedName>
        <fullName evidence="2">Type II toxin-antitoxin system RelE/ParE family toxin</fullName>
    </submittedName>
</protein>
<dbReference type="AlphaFoldDB" id="A0A7M2YBL7"/>